<name>A0A9D3YYE8_DREPO</name>
<feature type="region of interest" description="Disordered" evidence="1">
    <location>
        <begin position="1"/>
        <end position="68"/>
    </location>
</feature>
<gene>
    <name evidence="2" type="ORF">DPMN_069084</name>
</gene>
<organism evidence="2 3">
    <name type="scientific">Dreissena polymorpha</name>
    <name type="common">Zebra mussel</name>
    <name type="synonym">Mytilus polymorpha</name>
    <dbReference type="NCBI Taxonomy" id="45954"/>
    <lineage>
        <taxon>Eukaryota</taxon>
        <taxon>Metazoa</taxon>
        <taxon>Spiralia</taxon>
        <taxon>Lophotrochozoa</taxon>
        <taxon>Mollusca</taxon>
        <taxon>Bivalvia</taxon>
        <taxon>Autobranchia</taxon>
        <taxon>Heteroconchia</taxon>
        <taxon>Euheterodonta</taxon>
        <taxon>Imparidentia</taxon>
        <taxon>Neoheterodontei</taxon>
        <taxon>Myida</taxon>
        <taxon>Dreissenoidea</taxon>
        <taxon>Dreissenidae</taxon>
        <taxon>Dreissena</taxon>
    </lineage>
</organism>
<sequence length="101" mass="11484">MNSYEDQPEQKKIDDEGFETVGNKKKGKSQGRKTNGEKIQEIEVETEVSGSTRGRKADSNEDMTPMPKNKFKVLDIDRDDLEEHPLEIDLDSKDLVMTPAE</sequence>
<proteinExistence type="predicted"/>
<dbReference type="Proteomes" id="UP000828390">
    <property type="component" value="Unassembled WGS sequence"/>
</dbReference>
<reference evidence="2" key="1">
    <citation type="journal article" date="2019" name="bioRxiv">
        <title>The Genome of the Zebra Mussel, Dreissena polymorpha: A Resource for Invasive Species Research.</title>
        <authorList>
            <person name="McCartney M.A."/>
            <person name="Auch B."/>
            <person name="Kono T."/>
            <person name="Mallez S."/>
            <person name="Zhang Y."/>
            <person name="Obille A."/>
            <person name="Becker A."/>
            <person name="Abrahante J.E."/>
            <person name="Garbe J."/>
            <person name="Badalamenti J.P."/>
            <person name="Herman A."/>
            <person name="Mangelson H."/>
            <person name="Liachko I."/>
            <person name="Sullivan S."/>
            <person name="Sone E.D."/>
            <person name="Koren S."/>
            <person name="Silverstein K.A.T."/>
            <person name="Beckman K.B."/>
            <person name="Gohl D.M."/>
        </authorList>
    </citation>
    <scope>NUCLEOTIDE SEQUENCE</scope>
    <source>
        <strain evidence="2">Duluth1</strain>
        <tissue evidence="2">Whole animal</tissue>
    </source>
</reference>
<dbReference type="EMBL" id="JAIWYP010000014">
    <property type="protein sequence ID" value="KAH3709620.1"/>
    <property type="molecule type" value="Genomic_DNA"/>
</dbReference>
<evidence type="ECO:0000313" key="2">
    <source>
        <dbReference type="EMBL" id="KAH3709620.1"/>
    </source>
</evidence>
<accession>A0A9D3YYE8</accession>
<reference evidence="2" key="2">
    <citation type="submission" date="2020-11" db="EMBL/GenBank/DDBJ databases">
        <authorList>
            <person name="McCartney M.A."/>
            <person name="Auch B."/>
            <person name="Kono T."/>
            <person name="Mallez S."/>
            <person name="Becker A."/>
            <person name="Gohl D.M."/>
            <person name="Silverstein K.A.T."/>
            <person name="Koren S."/>
            <person name="Bechman K.B."/>
            <person name="Herman A."/>
            <person name="Abrahante J.E."/>
            <person name="Garbe J."/>
        </authorList>
    </citation>
    <scope>NUCLEOTIDE SEQUENCE</scope>
    <source>
        <strain evidence="2">Duluth1</strain>
        <tissue evidence="2">Whole animal</tissue>
    </source>
</reference>
<protein>
    <submittedName>
        <fullName evidence="2">Uncharacterized protein</fullName>
    </submittedName>
</protein>
<keyword evidence="3" id="KW-1185">Reference proteome</keyword>
<comment type="caution">
    <text evidence="2">The sequence shown here is derived from an EMBL/GenBank/DDBJ whole genome shotgun (WGS) entry which is preliminary data.</text>
</comment>
<dbReference type="AlphaFoldDB" id="A0A9D3YYE8"/>
<evidence type="ECO:0000256" key="1">
    <source>
        <dbReference type="SAM" id="MobiDB-lite"/>
    </source>
</evidence>
<evidence type="ECO:0000313" key="3">
    <source>
        <dbReference type="Proteomes" id="UP000828390"/>
    </source>
</evidence>